<name>A0A1Y1IQZ2_KLENI</name>
<gene>
    <name evidence="6" type="ORF">KFL_008280020</name>
</gene>
<dbReference type="GO" id="GO:0016787">
    <property type="term" value="F:hydrolase activity"/>
    <property type="evidence" value="ECO:0007669"/>
    <property type="project" value="UniProtKB-KW"/>
</dbReference>
<feature type="region of interest" description="Disordered" evidence="4">
    <location>
        <begin position="147"/>
        <end position="168"/>
    </location>
</feature>
<dbReference type="GO" id="GO:0005524">
    <property type="term" value="F:ATP binding"/>
    <property type="evidence" value="ECO:0007669"/>
    <property type="project" value="UniProtKB-KW"/>
</dbReference>
<keyword evidence="1" id="KW-0547">Nucleotide-binding</keyword>
<dbReference type="InterPro" id="IPR051620">
    <property type="entry name" value="ORF904-like_C"/>
</dbReference>
<dbReference type="PANTHER" id="PTHR35372">
    <property type="entry name" value="ATP BINDING PROTEIN-RELATED"/>
    <property type="match status" value="1"/>
</dbReference>
<dbReference type="Pfam" id="PF09250">
    <property type="entry name" value="Prim-Pol"/>
    <property type="match status" value="1"/>
</dbReference>
<dbReference type="AlphaFoldDB" id="A0A1Y1IQZ2"/>
<accession>A0A1Y1IQZ2</accession>
<evidence type="ECO:0000256" key="2">
    <source>
        <dbReference type="ARBA" id="ARBA00022801"/>
    </source>
</evidence>
<dbReference type="InterPro" id="IPR015330">
    <property type="entry name" value="DNA_primase/pol_bifunc_N"/>
</dbReference>
<keyword evidence="7" id="KW-1185">Reference proteome</keyword>
<feature type="domain" description="SF3 helicase" evidence="5">
    <location>
        <begin position="416"/>
        <end position="582"/>
    </location>
</feature>
<dbReference type="InterPro" id="IPR014818">
    <property type="entry name" value="Phage/plasmid_primase_P4_C"/>
</dbReference>
<dbReference type="PANTHER" id="PTHR35372:SF2">
    <property type="entry name" value="SF3 HELICASE DOMAIN-CONTAINING PROTEIN"/>
    <property type="match status" value="1"/>
</dbReference>
<keyword evidence="3" id="KW-0067">ATP-binding</keyword>
<feature type="compositionally biased region" description="Acidic residues" evidence="4">
    <location>
        <begin position="156"/>
        <end position="168"/>
    </location>
</feature>
<keyword evidence="2" id="KW-0378">Hydrolase</keyword>
<evidence type="ECO:0000313" key="6">
    <source>
        <dbReference type="EMBL" id="GAQ91661.1"/>
    </source>
</evidence>
<evidence type="ECO:0000313" key="7">
    <source>
        <dbReference type="Proteomes" id="UP000054558"/>
    </source>
</evidence>
<evidence type="ECO:0000256" key="1">
    <source>
        <dbReference type="ARBA" id="ARBA00022741"/>
    </source>
</evidence>
<evidence type="ECO:0000256" key="4">
    <source>
        <dbReference type="SAM" id="MobiDB-lite"/>
    </source>
</evidence>
<dbReference type="Proteomes" id="UP000054558">
    <property type="component" value="Unassembled WGS sequence"/>
</dbReference>
<evidence type="ECO:0000256" key="3">
    <source>
        <dbReference type="ARBA" id="ARBA00022840"/>
    </source>
</evidence>
<protein>
    <recommendedName>
        <fullName evidence="5">SF3 helicase domain-containing protein</fullName>
    </recommendedName>
</protein>
<reference evidence="6 7" key="1">
    <citation type="journal article" date="2014" name="Nat. Commun.">
        <title>Klebsormidium flaccidum genome reveals primary factors for plant terrestrial adaptation.</title>
        <authorList>
            <person name="Hori K."/>
            <person name="Maruyama F."/>
            <person name="Fujisawa T."/>
            <person name="Togashi T."/>
            <person name="Yamamoto N."/>
            <person name="Seo M."/>
            <person name="Sato S."/>
            <person name="Yamada T."/>
            <person name="Mori H."/>
            <person name="Tajima N."/>
            <person name="Moriyama T."/>
            <person name="Ikeuchi M."/>
            <person name="Watanabe M."/>
            <person name="Wada H."/>
            <person name="Kobayashi K."/>
            <person name="Saito M."/>
            <person name="Masuda T."/>
            <person name="Sasaki-Sekimoto Y."/>
            <person name="Mashiguchi K."/>
            <person name="Awai K."/>
            <person name="Shimojima M."/>
            <person name="Masuda S."/>
            <person name="Iwai M."/>
            <person name="Nobusawa T."/>
            <person name="Narise T."/>
            <person name="Kondo S."/>
            <person name="Saito H."/>
            <person name="Sato R."/>
            <person name="Murakawa M."/>
            <person name="Ihara Y."/>
            <person name="Oshima-Yamada Y."/>
            <person name="Ohtaka K."/>
            <person name="Satoh M."/>
            <person name="Sonobe K."/>
            <person name="Ishii M."/>
            <person name="Ohtani R."/>
            <person name="Kanamori-Sato M."/>
            <person name="Honoki R."/>
            <person name="Miyazaki D."/>
            <person name="Mochizuki H."/>
            <person name="Umetsu J."/>
            <person name="Higashi K."/>
            <person name="Shibata D."/>
            <person name="Kamiya Y."/>
            <person name="Sato N."/>
            <person name="Nakamura Y."/>
            <person name="Tabata S."/>
            <person name="Ida S."/>
            <person name="Kurokawa K."/>
            <person name="Ohta H."/>
        </authorList>
    </citation>
    <scope>NUCLEOTIDE SEQUENCE [LARGE SCALE GENOMIC DNA]</scope>
    <source>
        <strain evidence="6 7">NIES-2285</strain>
    </source>
</reference>
<proteinExistence type="predicted"/>
<dbReference type="Pfam" id="PF08706">
    <property type="entry name" value="D5_N"/>
    <property type="match status" value="1"/>
</dbReference>
<dbReference type="EMBL" id="DF237777">
    <property type="protein sequence ID" value="GAQ91661.1"/>
    <property type="molecule type" value="Genomic_DNA"/>
</dbReference>
<evidence type="ECO:0000259" key="5">
    <source>
        <dbReference type="PROSITE" id="PS51206"/>
    </source>
</evidence>
<dbReference type="InterPro" id="IPR014015">
    <property type="entry name" value="Helicase_SF3_DNA-vir"/>
</dbReference>
<dbReference type="PROSITE" id="PS51206">
    <property type="entry name" value="SF3_HELICASE_1"/>
    <property type="match status" value="1"/>
</dbReference>
<organism evidence="6 7">
    <name type="scientific">Klebsormidium nitens</name>
    <name type="common">Green alga</name>
    <name type="synonym">Ulothrix nitens</name>
    <dbReference type="NCBI Taxonomy" id="105231"/>
    <lineage>
        <taxon>Eukaryota</taxon>
        <taxon>Viridiplantae</taxon>
        <taxon>Streptophyta</taxon>
        <taxon>Klebsormidiophyceae</taxon>
        <taxon>Klebsormidiales</taxon>
        <taxon>Klebsormidiaceae</taxon>
        <taxon>Klebsormidium</taxon>
    </lineage>
</organism>
<dbReference type="CDD" id="cd04859">
    <property type="entry name" value="Prim_Pol"/>
    <property type="match status" value="1"/>
</dbReference>
<dbReference type="SUPFAM" id="SSF56747">
    <property type="entry name" value="Prim-pol domain"/>
    <property type="match status" value="1"/>
</dbReference>
<sequence>MEERRFDANGLAILTGVSGLFCIDIDISTKDEKSKRPGIELWEQLVHEHGEPETLRARTGSGGIHLYFKADSPGLKRKRNFQGVKVNGEAYGIDGRAAGGVIFAEPTSYVNGQGELAIYRWETENGPPSYEACREMPVWLTELANNPNGHGHAAAGEEEEETEPVDPDDDMQAITKYTRGSQEVQDLLLRIVIEHAAPKAFANLGRLFAYLYMIECRILATTNETEKSRDQIFFVWNGTSWAQDTSNLVMDVFTSQMGCLLAWYEKQRERCLSTLCAGRPELEGFVVGGVLQSLDSKEVDSKQAKKVKMAVDSCIKELEKTMPSFGKINVQDPADVRKCMHSVVPKLHVKGLLDLFDQDPTVANAQNGLIDLITGALLSHHPQDLCNNQTCKYISGASTRSTARFQTFLMDILPPEAIKWLQMFLGYCLTGETSEELLVIANGLSGANGKSALKGALERAFGSYACPGNKAIFMKPSFKANGSAASSHLMQIRTNRFVSCDESDGVEELHASFLKEASTGGRINARELFCKAQSYVPQYKLFLFTNYRPHFPSDDTALIRRMVLMMFNYTFKTPDKLDANNEWHKPIDVSLKPYFESDEGAADTLDFCVRGAIMYYAEKELAPSSKVLSPIPKAFMAAVDEYAEENDKLQAFIDEACTTKGANLSVAKSDFVEAFTTFLYAGGHDVTLAGDGLARAMCLKGFSQKPPGGGNNPMIRTLDGKKRGRGFFGIRLKTDEELMEAAKKDPDPKQPDTT</sequence>